<organism evidence="1">
    <name type="scientific">marine sediment metagenome</name>
    <dbReference type="NCBI Taxonomy" id="412755"/>
    <lineage>
        <taxon>unclassified sequences</taxon>
        <taxon>metagenomes</taxon>
        <taxon>ecological metagenomes</taxon>
    </lineage>
</organism>
<accession>A0A0F9C3B4</accession>
<sequence>MNIIDNRTEWDKLIKDQFSNLDDIYFKYDYFDLFTETYKVKPEGIFWEDDLIQIFWTHLVREINEREYFKDTGYLDLVTPYGYGGPLIKIKKKNKNEVKNSISNFFDQRA</sequence>
<evidence type="ECO:0000313" key="1">
    <source>
        <dbReference type="EMBL" id="KKL20742.1"/>
    </source>
</evidence>
<dbReference type="AlphaFoldDB" id="A0A0F9C3B4"/>
<proteinExistence type="predicted"/>
<gene>
    <name evidence="1" type="ORF">LCGC14_2452430</name>
</gene>
<dbReference type="EMBL" id="LAZR01037980">
    <property type="protein sequence ID" value="KKL20742.1"/>
    <property type="molecule type" value="Genomic_DNA"/>
</dbReference>
<reference evidence="1" key="1">
    <citation type="journal article" date="2015" name="Nature">
        <title>Complex archaea that bridge the gap between prokaryotes and eukaryotes.</title>
        <authorList>
            <person name="Spang A."/>
            <person name="Saw J.H."/>
            <person name="Jorgensen S.L."/>
            <person name="Zaremba-Niedzwiedzka K."/>
            <person name="Martijn J."/>
            <person name="Lind A.E."/>
            <person name="van Eijk R."/>
            <person name="Schleper C."/>
            <person name="Guy L."/>
            <person name="Ettema T.J."/>
        </authorList>
    </citation>
    <scope>NUCLEOTIDE SEQUENCE</scope>
</reference>
<name>A0A0F9C3B4_9ZZZZ</name>
<protein>
    <submittedName>
        <fullName evidence="1">Uncharacterized protein</fullName>
    </submittedName>
</protein>
<comment type="caution">
    <text evidence="1">The sequence shown here is derived from an EMBL/GenBank/DDBJ whole genome shotgun (WGS) entry which is preliminary data.</text>
</comment>
<feature type="non-terminal residue" evidence="1">
    <location>
        <position position="110"/>
    </location>
</feature>